<gene>
    <name evidence="5" type="ORF">Tsubulata_015302</name>
</gene>
<evidence type="ECO:0000256" key="1">
    <source>
        <dbReference type="ARBA" id="ARBA00004502"/>
    </source>
</evidence>
<dbReference type="PANTHER" id="PTHR13390">
    <property type="entry name" value="LIPASE"/>
    <property type="match status" value="1"/>
</dbReference>
<dbReference type="InterPro" id="IPR029058">
    <property type="entry name" value="AB_hydrolase_fold"/>
</dbReference>
<reference evidence="5" key="2">
    <citation type="journal article" date="2023" name="Plants (Basel)">
        <title>Annotation of the Turnera subulata (Passifloraceae) Draft Genome Reveals the S-Locus Evolved after the Divergence of Turneroideae from Passifloroideae in a Stepwise Manner.</title>
        <authorList>
            <person name="Henning P.M."/>
            <person name="Roalson E.H."/>
            <person name="Mir W."/>
            <person name="McCubbin A.G."/>
            <person name="Shore J.S."/>
        </authorList>
    </citation>
    <scope>NUCLEOTIDE SEQUENCE</scope>
    <source>
        <strain evidence="5">F60SS</strain>
    </source>
</reference>
<dbReference type="Pfam" id="PF10230">
    <property type="entry name" value="LIDHydrolase"/>
    <property type="match status" value="1"/>
</dbReference>
<dbReference type="Gene3D" id="3.40.50.1820">
    <property type="entry name" value="alpha/beta hydrolase"/>
    <property type="match status" value="1"/>
</dbReference>
<keyword evidence="3" id="KW-0551">Lipid droplet</keyword>
<name>A0A9Q0JCC8_9ROSI</name>
<dbReference type="PANTHER" id="PTHR13390:SF0">
    <property type="entry name" value="LIPID DROPLET-ASSOCIATED HYDROLASE"/>
    <property type="match status" value="1"/>
</dbReference>
<keyword evidence="4" id="KW-0378">Hydrolase</keyword>
<dbReference type="EMBL" id="JAKUCV010003834">
    <property type="protein sequence ID" value="KAJ4837451.1"/>
    <property type="molecule type" value="Genomic_DNA"/>
</dbReference>
<accession>A0A9Q0JCC8</accession>
<evidence type="ECO:0000256" key="4">
    <source>
        <dbReference type="ARBA" id="ARBA00022801"/>
    </source>
</evidence>
<evidence type="ECO:0000313" key="5">
    <source>
        <dbReference type="EMBL" id="KAJ4837451.1"/>
    </source>
</evidence>
<comment type="similarity">
    <text evidence="2">Belongs to the AB hydrolase superfamily. LDAH family.</text>
</comment>
<dbReference type="GO" id="GO:0019915">
    <property type="term" value="P:lipid storage"/>
    <property type="evidence" value="ECO:0007669"/>
    <property type="project" value="InterPro"/>
</dbReference>
<dbReference type="GO" id="GO:0005811">
    <property type="term" value="C:lipid droplet"/>
    <property type="evidence" value="ECO:0007669"/>
    <property type="project" value="UniProtKB-SubCell"/>
</dbReference>
<evidence type="ECO:0000313" key="6">
    <source>
        <dbReference type="Proteomes" id="UP001141552"/>
    </source>
</evidence>
<organism evidence="5 6">
    <name type="scientific">Turnera subulata</name>
    <dbReference type="NCBI Taxonomy" id="218843"/>
    <lineage>
        <taxon>Eukaryota</taxon>
        <taxon>Viridiplantae</taxon>
        <taxon>Streptophyta</taxon>
        <taxon>Embryophyta</taxon>
        <taxon>Tracheophyta</taxon>
        <taxon>Spermatophyta</taxon>
        <taxon>Magnoliopsida</taxon>
        <taxon>eudicotyledons</taxon>
        <taxon>Gunneridae</taxon>
        <taxon>Pentapetalae</taxon>
        <taxon>rosids</taxon>
        <taxon>fabids</taxon>
        <taxon>Malpighiales</taxon>
        <taxon>Passifloraceae</taxon>
        <taxon>Turnera</taxon>
    </lineage>
</organism>
<reference evidence="5" key="1">
    <citation type="submission" date="2022-02" db="EMBL/GenBank/DDBJ databases">
        <authorList>
            <person name="Henning P.M."/>
            <person name="McCubbin A.G."/>
            <person name="Shore J.S."/>
        </authorList>
    </citation>
    <scope>NUCLEOTIDE SEQUENCE</scope>
    <source>
        <strain evidence="5">F60SS</strain>
        <tissue evidence="5">Leaves</tissue>
    </source>
</reference>
<sequence>MSYQISLPNTLARKKPASFRLCNVSGHPTELLEIVSHDPPPALHLLFIPGNPAIGHISHSKKDWEKGRLFSLQEQIDHKADFVRQEMQNVEVPIVLVGHSIGSYISLEMLRRCSGKVTYFLGLYPFLMVNQQSRAQSVIGNIAESSILSAILSCAAASLGLLPKIASRLIVSKTIGNSWSDTAIEASCSHLLQYHTVRNMLFMAMTEFREVILLATDKLAEKPDWAFVRKNGDKIAFLFGEDDHWGPLHMFEEVSFQFGGYGLVLNPVPCLQISKQVPDIPLSIEREGHIHAFSCTDAGSIWVAKHVATLIKNQISSLSFLG</sequence>
<comment type="subcellular location">
    <subcellularLocation>
        <location evidence="1">Lipid droplet</location>
    </subcellularLocation>
</comment>
<dbReference type="OrthoDB" id="448051at2759"/>
<dbReference type="InterPro" id="IPR019363">
    <property type="entry name" value="LDAH"/>
</dbReference>
<dbReference type="GO" id="GO:0016298">
    <property type="term" value="F:lipase activity"/>
    <property type="evidence" value="ECO:0007669"/>
    <property type="project" value="InterPro"/>
</dbReference>
<evidence type="ECO:0000256" key="3">
    <source>
        <dbReference type="ARBA" id="ARBA00022677"/>
    </source>
</evidence>
<comment type="caution">
    <text evidence="5">The sequence shown here is derived from an EMBL/GenBank/DDBJ whole genome shotgun (WGS) entry which is preliminary data.</text>
</comment>
<keyword evidence="6" id="KW-1185">Reference proteome</keyword>
<dbReference type="AlphaFoldDB" id="A0A9Q0JCC8"/>
<dbReference type="Proteomes" id="UP001141552">
    <property type="component" value="Unassembled WGS sequence"/>
</dbReference>
<protein>
    <submittedName>
        <fullName evidence="5">Uncharacterized protein</fullName>
    </submittedName>
</protein>
<dbReference type="SUPFAM" id="SSF53474">
    <property type="entry name" value="alpha/beta-Hydrolases"/>
    <property type="match status" value="1"/>
</dbReference>
<proteinExistence type="inferred from homology"/>
<evidence type="ECO:0000256" key="2">
    <source>
        <dbReference type="ARBA" id="ARBA00008300"/>
    </source>
</evidence>